<gene>
    <name evidence="2" type="ORF">R3P38DRAFT_3240170</name>
</gene>
<keyword evidence="3" id="KW-1185">Reference proteome</keyword>
<organism evidence="2 3">
    <name type="scientific">Favolaschia claudopus</name>
    <dbReference type="NCBI Taxonomy" id="2862362"/>
    <lineage>
        <taxon>Eukaryota</taxon>
        <taxon>Fungi</taxon>
        <taxon>Dikarya</taxon>
        <taxon>Basidiomycota</taxon>
        <taxon>Agaricomycotina</taxon>
        <taxon>Agaricomycetes</taxon>
        <taxon>Agaricomycetidae</taxon>
        <taxon>Agaricales</taxon>
        <taxon>Marasmiineae</taxon>
        <taxon>Mycenaceae</taxon>
        <taxon>Favolaschia</taxon>
    </lineage>
</organism>
<comment type="caution">
    <text evidence="2">The sequence shown here is derived from an EMBL/GenBank/DDBJ whole genome shotgun (WGS) entry which is preliminary data.</text>
</comment>
<dbReference type="EMBL" id="JAWWNJ010000190">
    <property type="protein sequence ID" value="KAK6972253.1"/>
    <property type="molecule type" value="Genomic_DNA"/>
</dbReference>
<feature type="region of interest" description="Disordered" evidence="1">
    <location>
        <begin position="105"/>
        <end position="140"/>
    </location>
</feature>
<dbReference type="AlphaFoldDB" id="A0AAV9Z6X0"/>
<accession>A0AAV9Z6X0</accession>
<proteinExistence type="predicted"/>
<reference evidence="2 3" key="1">
    <citation type="journal article" date="2024" name="J Genomics">
        <title>Draft genome sequencing and assembly of Favolaschia claudopus CIRM-BRFM 2984 isolated from oak limbs.</title>
        <authorList>
            <person name="Navarro D."/>
            <person name="Drula E."/>
            <person name="Chaduli D."/>
            <person name="Cazenave R."/>
            <person name="Ahrendt S."/>
            <person name="Wang J."/>
            <person name="Lipzen A."/>
            <person name="Daum C."/>
            <person name="Barry K."/>
            <person name="Grigoriev I.V."/>
            <person name="Favel A."/>
            <person name="Rosso M.N."/>
            <person name="Martin F."/>
        </authorList>
    </citation>
    <scope>NUCLEOTIDE SEQUENCE [LARGE SCALE GENOMIC DNA]</scope>
    <source>
        <strain evidence="2 3">CIRM-BRFM 2984</strain>
    </source>
</reference>
<dbReference type="Proteomes" id="UP001362999">
    <property type="component" value="Unassembled WGS sequence"/>
</dbReference>
<evidence type="ECO:0000313" key="2">
    <source>
        <dbReference type="EMBL" id="KAK6972253.1"/>
    </source>
</evidence>
<evidence type="ECO:0000313" key="3">
    <source>
        <dbReference type="Proteomes" id="UP001362999"/>
    </source>
</evidence>
<sequence length="140" mass="15051">MALQPSTGTTTDVRSPNVAVQHIAGGAPREDRSRIRFVATRLLRPGDEIRFGASDGGRIADALEQILRPSRPILSHRRSSPHGLTISPALQTVLREAMDYVPRFTAPQAQMQADGNGSPAPGSVEDVELSDLELGYPESP</sequence>
<name>A0AAV9Z6X0_9AGAR</name>
<protein>
    <submittedName>
        <fullName evidence="2">Uncharacterized protein</fullName>
    </submittedName>
</protein>
<evidence type="ECO:0000256" key="1">
    <source>
        <dbReference type="SAM" id="MobiDB-lite"/>
    </source>
</evidence>